<dbReference type="PROSITE" id="PS51257">
    <property type="entry name" value="PROKAR_LIPOPROTEIN"/>
    <property type="match status" value="1"/>
</dbReference>
<evidence type="ECO:0000313" key="2">
    <source>
        <dbReference type="EMBL" id="QDU28791.1"/>
    </source>
</evidence>
<evidence type="ECO:0000256" key="1">
    <source>
        <dbReference type="SAM" id="MobiDB-lite"/>
    </source>
</evidence>
<dbReference type="EMBL" id="CP036274">
    <property type="protein sequence ID" value="QDU28791.1"/>
    <property type="molecule type" value="Genomic_DNA"/>
</dbReference>
<feature type="compositionally biased region" description="Gly residues" evidence="1">
    <location>
        <begin position="310"/>
        <end position="323"/>
    </location>
</feature>
<feature type="compositionally biased region" description="Gly residues" evidence="1">
    <location>
        <begin position="341"/>
        <end position="363"/>
    </location>
</feature>
<reference evidence="2 3" key="1">
    <citation type="submission" date="2019-02" db="EMBL/GenBank/DDBJ databases">
        <title>Deep-cultivation of Planctomycetes and their phenomic and genomic characterization uncovers novel biology.</title>
        <authorList>
            <person name="Wiegand S."/>
            <person name="Jogler M."/>
            <person name="Boedeker C."/>
            <person name="Pinto D."/>
            <person name="Vollmers J."/>
            <person name="Rivas-Marin E."/>
            <person name="Kohn T."/>
            <person name="Peeters S.H."/>
            <person name="Heuer A."/>
            <person name="Rast P."/>
            <person name="Oberbeckmann S."/>
            <person name="Bunk B."/>
            <person name="Jeske O."/>
            <person name="Meyerdierks A."/>
            <person name="Storesund J.E."/>
            <person name="Kallscheuer N."/>
            <person name="Luecker S."/>
            <person name="Lage O.M."/>
            <person name="Pohl T."/>
            <person name="Merkel B.J."/>
            <person name="Hornburger P."/>
            <person name="Mueller R.-W."/>
            <person name="Bruemmer F."/>
            <person name="Labrenz M."/>
            <person name="Spormann A.M."/>
            <person name="Op den Camp H."/>
            <person name="Overmann J."/>
            <person name="Amann R."/>
            <person name="Jetten M.S.M."/>
            <person name="Mascher T."/>
            <person name="Medema M.H."/>
            <person name="Devos D.P."/>
            <person name="Kaster A.-K."/>
            <person name="Ovreas L."/>
            <person name="Rohde M."/>
            <person name="Galperin M.Y."/>
            <person name="Jogler C."/>
        </authorList>
    </citation>
    <scope>NUCLEOTIDE SEQUENCE [LARGE SCALE GENOMIC DNA]</scope>
    <source>
        <strain evidence="2 3">ETA_A8</strain>
    </source>
</reference>
<dbReference type="RefSeq" id="WP_202921078.1">
    <property type="nucleotide sequence ID" value="NZ_CP036274.1"/>
</dbReference>
<feature type="region of interest" description="Disordered" evidence="1">
    <location>
        <begin position="290"/>
        <end position="404"/>
    </location>
</feature>
<dbReference type="AlphaFoldDB" id="A0A517YF11"/>
<dbReference type="KEGG" id="aagg:ETAA8_38960"/>
<organism evidence="2 3">
    <name type="scientific">Anatilimnocola aggregata</name>
    <dbReference type="NCBI Taxonomy" id="2528021"/>
    <lineage>
        <taxon>Bacteria</taxon>
        <taxon>Pseudomonadati</taxon>
        <taxon>Planctomycetota</taxon>
        <taxon>Planctomycetia</taxon>
        <taxon>Pirellulales</taxon>
        <taxon>Pirellulaceae</taxon>
        <taxon>Anatilimnocola</taxon>
    </lineage>
</organism>
<proteinExistence type="predicted"/>
<name>A0A517YF11_9BACT</name>
<gene>
    <name evidence="2" type="ORF">ETAA8_38960</name>
</gene>
<evidence type="ECO:0000313" key="3">
    <source>
        <dbReference type="Proteomes" id="UP000315017"/>
    </source>
</evidence>
<feature type="compositionally biased region" description="Basic and acidic residues" evidence="1">
    <location>
        <begin position="329"/>
        <end position="340"/>
    </location>
</feature>
<dbReference type="Proteomes" id="UP000315017">
    <property type="component" value="Chromosome"/>
</dbReference>
<keyword evidence="3" id="KW-1185">Reference proteome</keyword>
<sequence length="404" mass="45233">MQSSMRKFATGVMLTGLLACADPSSVRGEPTTRETLEKLTAEEKNVLLQKKERFEAMSAEEQDRMRNLNAAIASSDHREQLHSTLDRYHEWLKTLTTKQRADLLELSSDQRIGRIKELMQEQERSRLRDLGGKQLPEADIDAIFSWLDEFMKAHEEQYMERLPKDYADRLKGQEEVARRRSLMRGIIMRGPRSDFPMPIRDDLERLLPTLSQATRLALESAKTPDEKQMLARQWIFTAMISKVLPQVSDEELQKVFKEMRPDERERLERKSPEEAKRELTWRFHWQQWPSREGWRGGMGGPGFPGSFRPGMGGPGGPVSAGPGGGPPGPERKGSERDGSDRGPGGPGGIERGRGGPGRGGFGPSGERPPPSKFKNGERPAPAVAPPAENPADSQKGEPAPLQPE</sequence>
<protein>
    <submittedName>
        <fullName evidence="2">Uncharacterized protein</fullName>
    </submittedName>
</protein>
<accession>A0A517YF11</accession>